<dbReference type="PIRSF" id="PIRSF006060">
    <property type="entry name" value="AA_transporter"/>
    <property type="match status" value="1"/>
</dbReference>
<feature type="domain" description="Amino acid permease/ SLC12A" evidence="7">
    <location>
        <begin position="48"/>
        <end position="496"/>
    </location>
</feature>
<name>A0A319C7G8_9EURO</name>
<feature type="transmembrane region" description="Helical" evidence="6">
    <location>
        <begin position="51"/>
        <end position="70"/>
    </location>
</feature>
<feature type="transmembrane region" description="Helical" evidence="6">
    <location>
        <begin position="192"/>
        <end position="210"/>
    </location>
</feature>
<feature type="transmembrane region" description="Helical" evidence="6">
    <location>
        <begin position="478"/>
        <end position="497"/>
    </location>
</feature>
<evidence type="ECO:0000313" key="9">
    <source>
        <dbReference type="Proteomes" id="UP000248340"/>
    </source>
</evidence>
<protein>
    <recommendedName>
        <fullName evidence="7">Amino acid permease/ SLC12A domain-containing protein</fullName>
    </recommendedName>
</protein>
<dbReference type="VEuPathDB" id="FungiDB:BO82DRAFT_433804"/>
<feature type="transmembrane region" description="Helical" evidence="6">
    <location>
        <begin position="158"/>
        <end position="180"/>
    </location>
</feature>
<evidence type="ECO:0000313" key="8">
    <source>
        <dbReference type="EMBL" id="PYH79789.1"/>
    </source>
</evidence>
<dbReference type="PANTHER" id="PTHR43341">
    <property type="entry name" value="AMINO ACID PERMEASE"/>
    <property type="match status" value="1"/>
</dbReference>
<dbReference type="InterPro" id="IPR004841">
    <property type="entry name" value="AA-permease/SLC12A_dom"/>
</dbReference>
<dbReference type="EMBL" id="KZ821715">
    <property type="protein sequence ID" value="PYH79789.1"/>
    <property type="molecule type" value="Genomic_DNA"/>
</dbReference>
<dbReference type="Gene3D" id="1.20.1740.10">
    <property type="entry name" value="Amino acid/polyamine transporter I"/>
    <property type="match status" value="1"/>
</dbReference>
<feature type="transmembrane region" description="Helical" evidence="6">
    <location>
        <begin position="407"/>
        <end position="430"/>
    </location>
</feature>
<feature type="transmembrane region" description="Helical" evidence="6">
    <location>
        <begin position="378"/>
        <end position="395"/>
    </location>
</feature>
<keyword evidence="3 6" id="KW-0812">Transmembrane</keyword>
<proteinExistence type="predicted"/>
<dbReference type="OrthoDB" id="3900342at2759"/>
<organism evidence="8 9">
    <name type="scientific">Aspergillus uvarum CBS 121591</name>
    <dbReference type="NCBI Taxonomy" id="1448315"/>
    <lineage>
        <taxon>Eukaryota</taxon>
        <taxon>Fungi</taxon>
        <taxon>Dikarya</taxon>
        <taxon>Ascomycota</taxon>
        <taxon>Pezizomycotina</taxon>
        <taxon>Eurotiomycetes</taxon>
        <taxon>Eurotiomycetidae</taxon>
        <taxon>Eurotiales</taxon>
        <taxon>Aspergillaceae</taxon>
        <taxon>Aspergillus</taxon>
        <taxon>Aspergillus subgen. Circumdati</taxon>
    </lineage>
</organism>
<evidence type="ECO:0000256" key="5">
    <source>
        <dbReference type="ARBA" id="ARBA00023136"/>
    </source>
</evidence>
<feature type="transmembrane region" description="Helical" evidence="6">
    <location>
        <begin position="76"/>
        <end position="93"/>
    </location>
</feature>
<evidence type="ECO:0000256" key="4">
    <source>
        <dbReference type="ARBA" id="ARBA00022989"/>
    </source>
</evidence>
<feature type="transmembrane region" description="Helical" evidence="6">
    <location>
        <begin position="333"/>
        <end position="352"/>
    </location>
</feature>
<dbReference type="GO" id="GO:0016020">
    <property type="term" value="C:membrane"/>
    <property type="evidence" value="ECO:0007669"/>
    <property type="project" value="UniProtKB-SubCell"/>
</dbReference>
<feature type="transmembrane region" description="Helical" evidence="6">
    <location>
        <begin position="450"/>
        <end position="472"/>
    </location>
</feature>
<dbReference type="InterPro" id="IPR050524">
    <property type="entry name" value="APC_YAT"/>
</dbReference>
<dbReference type="FunFam" id="1.20.1740.10:FF:000001">
    <property type="entry name" value="Amino acid permease"/>
    <property type="match status" value="1"/>
</dbReference>
<dbReference type="Pfam" id="PF00324">
    <property type="entry name" value="AA_permease"/>
    <property type="match status" value="1"/>
</dbReference>
<dbReference type="STRING" id="1448315.A0A319C7G8"/>
<keyword evidence="9" id="KW-1185">Reference proteome</keyword>
<dbReference type="GeneID" id="37143648"/>
<evidence type="ECO:0000256" key="6">
    <source>
        <dbReference type="SAM" id="Phobius"/>
    </source>
</evidence>
<dbReference type="Proteomes" id="UP000248340">
    <property type="component" value="Unassembled WGS sequence"/>
</dbReference>
<dbReference type="AlphaFoldDB" id="A0A319C7G8"/>
<feature type="transmembrane region" description="Helical" evidence="6">
    <location>
        <begin position="281"/>
        <end position="299"/>
    </location>
</feature>
<evidence type="ECO:0000256" key="1">
    <source>
        <dbReference type="ARBA" id="ARBA00004141"/>
    </source>
</evidence>
<keyword evidence="5 6" id="KW-0472">Membrane</keyword>
<evidence type="ECO:0000256" key="3">
    <source>
        <dbReference type="ARBA" id="ARBA00022692"/>
    </source>
</evidence>
<dbReference type="PANTHER" id="PTHR43341:SF38">
    <property type="entry name" value="PROLINE TRANSPORTER (EUROFUNG)"/>
    <property type="match status" value="1"/>
</dbReference>
<keyword evidence="2" id="KW-0813">Transport</keyword>
<evidence type="ECO:0000256" key="2">
    <source>
        <dbReference type="ARBA" id="ARBA00022448"/>
    </source>
</evidence>
<comment type="subcellular location">
    <subcellularLocation>
        <location evidence="1">Membrane</location>
        <topology evidence="1">Multi-pass membrane protein</topology>
    </subcellularLocation>
</comment>
<dbReference type="RefSeq" id="XP_025489989.1">
    <property type="nucleotide sequence ID" value="XM_025640906.1"/>
</dbReference>
<gene>
    <name evidence="8" type="ORF">BO82DRAFT_433804</name>
</gene>
<sequence>MAVKAISADKALEAIEAHDHESPDPTIDYGEGDTHRIPHTQRGIKSRHAQMLAIGGTIGTGLFVGVGSALSIAGPAFLLLSYALICLLVYAVITATTEMNTYLPAHGCSMAAYATRFVSPSLGFSLGLLYWYSFGILVAYETTAAAVVINYWSNPVPLAVWITLMLLVVFALNFSPVRIYGETEFWFASLKVFLILGLLILSFILFWGGGPSHTRLGFHYWNHPGATNTYLVPGAAGRFCAFIYTLCYSVFSFNFGPELLVVAAGEMQNPRANLPRAARQFFYRLLVFYVLGVLAIGVICPSNASGLTTGTGVNASPWVIAIKHAGISGLDSVVNAVIITSAWSAANSYLYMSSRTLYSLAAAGSAPPIFGRCNRHGVPYYAVLASASFGGLAYMDCSAGASTVFNWFVSLTNSAGMISWTACAVVYLRFRGACAVQGVGVPYRSCWQPYGAWAAMVVCPVILLGQGFQYFVAGNWSVSGFLTSYIGAFVFLGVYAVRRGLGAWRWGEGWWLSAHEVDLRSGLEEVEALELVVECEGEGGGGRKGRWWERVWG</sequence>
<evidence type="ECO:0000259" key="7">
    <source>
        <dbReference type="Pfam" id="PF00324"/>
    </source>
</evidence>
<reference evidence="8 9" key="1">
    <citation type="submission" date="2016-12" db="EMBL/GenBank/DDBJ databases">
        <title>The genomes of Aspergillus section Nigri reveals drivers in fungal speciation.</title>
        <authorList>
            <consortium name="DOE Joint Genome Institute"/>
            <person name="Vesth T.C."/>
            <person name="Nybo J."/>
            <person name="Theobald S."/>
            <person name="Brandl J."/>
            <person name="Frisvad J.C."/>
            <person name="Nielsen K.F."/>
            <person name="Lyhne E.K."/>
            <person name="Kogle M.E."/>
            <person name="Kuo A."/>
            <person name="Riley R."/>
            <person name="Clum A."/>
            <person name="Nolan M."/>
            <person name="Lipzen A."/>
            <person name="Salamov A."/>
            <person name="Henrissat B."/>
            <person name="Wiebenga A."/>
            <person name="De Vries R.P."/>
            <person name="Grigoriev I.V."/>
            <person name="Mortensen U.H."/>
            <person name="Andersen M.R."/>
            <person name="Baker S.E."/>
        </authorList>
    </citation>
    <scope>NUCLEOTIDE SEQUENCE [LARGE SCALE GENOMIC DNA]</scope>
    <source>
        <strain evidence="8 9">CBS 121591</strain>
    </source>
</reference>
<dbReference type="GO" id="GO:0015171">
    <property type="term" value="F:amino acid transmembrane transporter activity"/>
    <property type="evidence" value="ECO:0007669"/>
    <property type="project" value="TreeGrafter"/>
</dbReference>
<keyword evidence="4 6" id="KW-1133">Transmembrane helix</keyword>
<accession>A0A319C7G8</accession>